<reference evidence="1 2" key="1">
    <citation type="submission" date="2024-10" db="EMBL/GenBank/DDBJ databases">
        <authorList>
            <person name="Topkara A.R."/>
            <person name="Saygin H."/>
        </authorList>
    </citation>
    <scope>NUCLEOTIDE SEQUENCE [LARGE SCALE GENOMIC DNA]</scope>
    <source>
        <strain evidence="1 2">M3C6</strain>
    </source>
</reference>
<comment type="caution">
    <text evidence="1">The sequence shown here is derived from an EMBL/GenBank/DDBJ whole genome shotgun (WGS) entry which is preliminary data.</text>
</comment>
<proteinExistence type="predicted"/>
<dbReference type="RefSeq" id="WP_393170176.1">
    <property type="nucleotide sequence ID" value="NZ_JBICRM010000018.1"/>
</dbReference>
<evidence type="ECO:0000313" key="2">
    <source>
        <dbReference type="Proteomes" id="UP001603978"/>
    </source>
</evidence>
<sequence>MAEHVITIEWVNAPDEVSFHDYAGGTYNSFTCTCDLPLPDRDAAARHAAESGQCPVCLGTGQISINPRETSGCGTCDGSGKKAVTVRARVTEEFVQEMAALLPDEFGLGDVVALLQEHMPAQNGGVETVLSVAAGMIRYLEVRGQIVLCSAPDFVPADGVGPSYDDPRWIRIS</sequence>
<gene>
    <name evidence="1" type="ORF">ACFLIM_27290</name>
</gene>
<dbReference type="Proteomes" id="UP001603978">
    <property type="component" value="Unassembled WGS sequence"/>
</dbReference>
<accession>A0ABW7AHW4</accession>
<protein>
    <submittedName>
        <fullName evidence="1">Uncharacterized protein</fullName>
    </submittedName>
</protein>
<evidence type="ECO:0000313" key="1">
    <source>
        <dbReference type="EMBL" id="MFG1706902.1"/>
    </source>
</evidence>
<dbReference type="EMBL" id="JBICRM010000018">
    <property type="protein sequence ID" value="MFG1706902.1"/>
    <property type="molecule type" value="Genomic_DNA"/>
</dbReference>
<name>A0ABW7AHW4_9ACTN</name>
<organism evidence="1 2">
    <name type="scientific">Nonomuraea marmarensis</name>
    <dbReference type="NCBI Taxonomy" id="3351344"/>
    <lineage>
        <taxon>Bacteria</taxon>
        <taxon>Bacillati</taxon>
        <taxon>Actinomycetota</taxon>
        <taxon>Actinomycetes</taxon>
        <taxon>Streptosporangiales</taxon>
        <taxon>Streptosporangiaceae</taxon>
        <taxon>Nonomuraea</taxon>
    </lineage>
</organism>
<keyword evidence="2" id="KW-1185">Reference proteome</keyword>